<evidence type="ECO:0000313" key="7">
    <source>
        <dbReference type="EMBL" id="GAA1216590.1"/>
    </source>
</evidence>
<dbReference type="CDD" id="cd06170">
    <property type="entry name" value="LuxR_C_like"/>
    <property type="match status" value="1"/>
</dbReference>
<dbReference type="SUPFAM" id="SSF52172">
    <property type="entry name" value="CheY-like"/>
    <property type="match status" value="1"/>
</dbReference>
<dbReference type="NCBIfam" id="NF047785">
    <property type="entry name" value="respo_reg_MadR"/>
    <property type="match status" value="1"/>
</dbReference>
<dbReference type="EMBL" id="BAAALM010000016">
    <property type="protein sequence ID" value="GAA1216590.1"/>
    <property type="molecule type" value="Genomic_DNA"/>
</dbReference>
<evidence type="ECO:0000256" key="2">
    <source>
        <dbReference type="ARBA" id="ARBA00023125"/>
    </source>
</evidence>
<dbReference type="PROSITE" id="PS50110">
    <property type="entry name" value="RESPONSE_REGULATORY"/>
    <property type="match status" value="1"/>
</dbReference>
<dbReference type="InterPro" id="IPR058245">
    <property type="entry name" value="NreC/VraR/RcsB-like_REC"/>
</dbReference>
<dbReference type="PANTHER" id="PTHR43214">
    <property type="entry name" value="TWO-COMPONENT RESPONSE REGULATOR"/>
    <property type="match status" value="1"/>
</dbReference>
<keyword evidence="1 3" id="KW-0597">Phosphoprotein</keyword>
<dbReference type="Gene3D" id="3.40.50.2300">
    <property type="match status" value="1"/>
</dbReference>
<evidence type="ECO:0000256" key="4">
    <source>
        <dbReference type="SAM" id="MobiDB-lite"/>
    </source>
</evidence>
<dbReference type="InterPro" id="IPR000792">
    <property type="entry name" value="Tscrpt_reg_LuxR_C"/>
</dbReference>
<feature type="compositionally biased region" description="Basic and acidic residues" evidence="4">
    <location>
        <begin position="19"/>
        <end position="38"/>
    </location>
</feature>
<sequence length="247" mass="27259">MNTPPSRAMHPDPAPAQRPNRDAERLPDTRKQDTGRQDRLSIVLVDDHAIVRQGLRSILDREEDMRVVGEAATAAEARTALEQLRPAIVLLDLKLGTGSDTEGLDLCSEITRRYPEVGVLVLTTFLDDAYVLEAVHRGAKGYVIKDVDTSELVSSIRTVARDESAFDSRSASVMARSLRTTPEEPALTEREHRVLELLASGLSNRIVGTTLFISETTVKFHVRNIMRKLGASTRAEAVYEASKMGLI</sequence>
<dbReference type="InterPro" id="IPR001789">
    <property type="entry name" value="Sig_transdc_resp-reg_receiver"/>
</dbReference>
<keyword evidence="2" id="KW-0238">DNA-binding</keyword>
<organism evidence="7 8">
    <name type="scientific">Prauserella alba</name>
    <dbReference type="NCBI Taxonomy" id="176898"/>
    <lineage>
        <taxon>Bacteria</taxon>
        <taxon>Bacillati</taxon>
        <taxon>Actinomycetota</taxon>
        <taxon>Actinomycetes</taxon>
        <taxon>Pseudonocardiales</taxon>
        <taxon>Pseudonocardiaceae</taxon>
        <taxon>Prauserella</taxon>
    </lineage>
</organism>
<dbReference type="CDD" id="cd17535">
    <property type="entry name" value="REC_NarL-like"/>
    <property type="match status" value="1"/>
</dbReference>
<dbReference type="InterPro" id="IPR011006">
    <property type="entry name" value="CheY-like_superfamily"/>
</dbReference>
<dbReference type="PANTHER" id="PTHR43214:SF43">
    <property type="entry name" value="TWO-COMPONENT RESPONSE REGULATOR"/>
    <property type="match status" value="1"/>
</dbReference>
<dbReference type="PROSITE" id="PS00622">
    <property type="entry name" value="HTH_LUXR_1"/>
    <property type="match status" value="1"/>
</dbReference>
<dbReference type="PRINTS" id="PR00038">
    <property type="entry name" value="HTHLUXR"/>
</dbReference>
<evidence type="ECO:0000256" key="3">
    <source>
        <dbReference type="PROSITE-ProRule" id="PRU00169"/>
    </source>
</evidence>
<dbReference type="RefSeq" id="WP_253855618.1">
    <property type="nucleotide sequence ID" value="NZ_BAAALM010000016.1"/>
</dbReference>
<gene>
    <name evidence="7" type="primary">mnoR</name>
    <name evidence="7" type="ORF">GCM10009675_43550</name>
</gene>
<feature type="modified residue" description="4-aspartylphosphate" evidence="3">
    <location>
        <position position="92"/>
    </location>
</feature>
<dbReference type="SMART" id="SM00448">
    <property type="entry name" value="REC"/>
    <property type="match status" value="1"/>
</dbReference>
<dbReference type="InterPro" id="IPR039420">
    <property type="entry name" value="WalR-like"/>
</dbReference>
<dbReference type="PROSITE" id="PS50043">
    <property type="entry name" value="HTH_LUXR_2"/>
    <property type="match status" value="1"/>
</dbReference>
<dbReference type="Proteomes" id="UP001500467">
    <property type="component" value="Unassembled WGS sequence"/>
</dbReference>
<dbReference type="Pfam" id="PF00196">
    <property type="entry name" value="GerE"/>
    <property type="match status" value="1"/>
</dbReference>
<evidence type="ECO:0000256" key="1">
    <source>
        <dbReference type="ARBA" id="ARBA00022553"/>
    </source>
</evidence>
<reference evidence="8" key="1">
    <citation type="journal article" date="2019" name="Int. J. Syst. Evol. Microbiol.">
        <title>The Global Catalogue of Microorganisms (GCM) 10K type strain sequencing project: providing services to taxonomists for standard genome sequencing and annotation.</title>
        <authorList>
            <consortium name="The Broad Institute Genomics Platform"/>
            <consortium name="The Broad Institute Genome Sequencing Center for Infectious Disease"/>
            <person name="Wu L."/>
            <person name="Ma J."/>
        </authorList>
    </citation>
    <scope>NUCLEOTIDE SEQUENCE [LARGE SCALE GENOMIC DNA]</scope>
    <source>
        <strain evidence="8">JCM 13022</strain>
    </source>
</reference>
<protein>
    <submittedName>
        <fullName evidence="7">Two-component system response regulator MnoR</fullName>
    </submittedName>
</protein>
<name>A0ABP4GAB6_9PSEU</name>
<dbReference type="SMART" id="SM00421">
    <property type="entry name" value="HTH_LUXR"/>
    <property type="match status" value="1"/>
</dbReference>
<feature type="domain" description="Response regulatory" evidence="6">
    <location>
        <begin position="41"/>
        <end position="160"/>
    </location>
</feature>
<evidence type="ECO:0000259" key="6">
    <source>
        <dbReference type="PROSITE" id="PS50110"/>
    </source>
</evidence>
<feature type="domain" description="HTH luxR-type" evidence="5">
    <location>
        <begin position="180"/>
        <end position="245"/>
    </location>
</feature>
<dbReference type="InterPro" id="IPR016032">
    <property type="entry name" value="Sig_transdc_resp-reg_C-effctor"/>
</dbReference>
<dbReference type="Pfam" id="PF00072">
    <property type="entry name" value="Response_reg"/>
    <property type="match status" value="1"/>
</dbReference>
<proteinExistence type="predicted"/>
<evidence type="ECO:0000313" key="8">
    <source>
        <dbReference type="Proteomes" id="UP001500467"/>
    </source>
</evidence>
<feature type="region of interest" description="Disordered" evidence="4">
    <location>
        <begin position="1"/>
        <end position="38"/>
    </location>
</feature>
<keyword evidence="8" id="KW-1185">Reference proteome</keyword>
<comment type="caution">
    <text evidence="7">The sequence shown here is derived from an EMBL/GenBank/DDBJ whole genome shotgun (WGS) entry which is preliminary data.</text>
</comment>
<evidence type="ECO:0000259" key="5">
    <source>
        <dbReference type="PROSITE" id="PS50043"/>
    </source>
</evidence>
<dbReference type="SUPFAM" id="SSF46894">
    <property type="entry name" value="C-terminal effector domain of the bipartite response regulators"/>
    <property type="match status" value="1"/>
</dbReference>
<accession>A0ABP4GAB6</accession>